<dbReference type="PATRIC" id="fig|1365257.3.peg.2860"/>
<organism evidence="1 2">
    <name type="scientific">Pseudoalteromonas luteoviolacea S4060-1</name>
    <dbReference type="NCBI Taxonomy" id="1365257"/>
    <lineage>
        <taxon>Bacteria</taxon>
        <taxon>Pseudomonadati</taxon>
        <taxon>Pseudomonadota</taxon>
        <taxon>Gammaproteobacteria</taxon>
        <taxon>Alteromonadales</taxon>
        <taxon>Pseudoalteromonadaceae</taxon>
        <taxon>Pseudoalteromonas</taxon>
    </lineage>
</organism>
<proteinExistence type="predicted"/>
<protein>
    <submittedName>
        <fullName evidence="1">Uncharacterized protein</fullName>
    </submittedName>
</protein>
<sequence>MLKHCIGQVTQYAVVVLFGLISQTIATEEYRVLERDVAASIVDDAVNNYGAKAQDFAGTAFDTAKDKAEDTAKDAYNGAKHFICHIFC</sequence>
<dbReference type="Proteomes" id="UP000076661">
    <property type="component" value="Unassembled WGS sequence"/>
</dbReference>
<name>A0A167M6N5_9GAMM</name>
<dbReference type="RefSeq" id="WP_063381489.1">
    <property type="nucleotide sequence ID" value="NZ_AUXX01000019.1"/>
</dbReference>
<dbReference type="EMBL" id="AUXX01000019">
    <property type="protein sequence ID" value="KZN65882.1"/>
    <property type="molecule type" value="Genomic_DNA"/>
</dbReference>
<accession>A0A167M6N5</accession>
<evidence type="ECO:0000313" key="1">
    <source>
        <dbReference type="EMBL" id="KZN65882.1"/>
    </source>
</evidence>
<evidence type="ECO:0000313" key="2">
    <source>
        <dbReference type="Proteomes" id="UP000076661"/>
    </source>
</evidence>
<comment type="caution">
    <text evidence="1">The sequence shown here is derived from an EMBL/GenBank/DDBJ whole genome shotgun (WGS) entry which is preliminary data.</text>
</comment>
<gene>
    <name evidence="1" type="ORF">N478_20845</name>
</gene>
<dbReference type="AlphaFoldDB" id="A0A167M6N5"/>
<reference evidence="1 2" key="1">
    <citation type="submission" date="2013-07" db="EMBL/GenBank/DDBJ databases">
        <title>Comparative Genomic and Metabolomic Analysis of Twelve Strains of Pseudoalteromonas luteoviolacea.</title>
        <authorList>
            <person name="Vynne N.G."/>
            <person name="Mansson M."/>
            <person name="Gram L."/>
        </authorList>
    </citation>
    <scope>NUCLEOTIDE SEQUENCE [LARGE SCALE GENOMIC DNA]</scope>
    <source>
        <strain evidence="1 2">S4060-1</strain>
    </source>
</reference>